<comment type="similarity">
    <text evidence="2 9">Belongs to the class-I pyridine nucleotide-disulfide oxidoreductase family.</text>
</comment>
<dbReference type="InterPro" id="IPR050151">
    <property type="entry name" value="Class-I_Pyr_Nuc-Dis_Oxidored"/>
</dbReference>
<feature type="region of interest" description="Disordered" evidence="10">
    <location>
        <begin position="1"/>
        <end position="22"/>
    </location>
</feature>
<dbReference type="PIRSF" id="PIRSF000350">
    <property type="entry name" value="Mercury_reductase_MerA"/>
    <property type="match status" value="1"/>
</dbReference>
<evidence type="ECO:0000256" key="6">
    <source>
        <dbReference type="ARBA" id="ARBA00023027"/>
    </source>
</evidence>
<evidence type="ECO:0000256" key="9">
    <source>
        <dbReference type="RuleBase" id="RU003691"/>
    </source>
</evidence>
<sequence length="484" mass="52637">MAMELGNYPVYPPTDPEFEKPPKKDRYDVVIIGAGGGGYHGSFELSKGGLRALMIDDKGNLGGSCLYEGCIPSKAVRMGIHLLNNLRNMLTAVGNNDINGVRLTWENLLDNKDWVQELRYHQHVREVKEHAPLELVKGIATILDNNKVKISGAGWSKEVEAGRLLVATGSIPIKLPIPGSDLSIGSMELFGYKTGHRKLPGSVVVIGGGYIGVEVAFMLSRLGVKVTIVEMLPRILNGWSNDVVTEIERSLERSGVTVLTNSKVAAIREDGGEKLVEYDSPSGRRTIKGGEVIMAVGRKPYVEGLDGLGIVEKGRVSVESTMMTKLPNVYAAGDVTGQYMLFHAAVKESTIAAWNMLHGTPIYEVNFNSIPVTIFSEPEAAVVGLTEDVAKARGVPYVTVKYPLEDDAYAQILRAREGWLKLIIERDTQRIIGGEIVGEDASLIINEVALAVATNARVKDLSLLAHAHPTIFESVDRAAIRFKL</sequence>
<comment type="caution">
    <text evidence="13">The sequence shown here is derived from an EMBL/GenBank/DDBJ whole genome shotgun (WGS) entry which is preliminary data.</text>
</comment>
<dbReference type="InterPro" id="IPR023753">
    <property type="entry name" value="FAD/NAD-binding_dom"/>
</dbReference>
<dbReference type="NCBIfam" id="NF004943">
    <property type="entry name" value="PRK06292.2-1"/>
    <property type="match status" value="1"/>
</dbReference>
<evidence type="ECO:0000256" key="8">
    <source>
        <dbReference type="ARBA" id="ARBA00023284"/>
    </source>
</evidence>
<dbReference type="SUPFAM" id="SSF55424">
    <property type="entry name" value="FAD/NAD-linked reductases, dimerisation (C-terminal) domain"/>
    <property type="match status" value="1"/>
</dbReference>
<evidence type="ECO:0000256" key="3">
    <source>
        <dbReference type="ARBA" id="ARBA00022630"/>
    </source>
</evidence>
<name>A0A830GUE6_9CREN</name>
<evidence type="ECO:0000259" key="11">
    <source>
        <dbReference type="Pfam" id="PF02852"/>
    </source>
</evidence>
<gene>
    <name evidence="13" type="ORF">GCM10007981_12410</name>
</gene>
<evidence type="ECO:0000256" key="4">
    <source>
        <dbReference type="ARBA" id="ARBA00022827"/>
    </source>
</evidence>
<keyword evidence="5 9" id="KW-0560">Oxidoreductase</keyword>
<keyword evidence="14" id="KW-1185">Reference proteome</keyword>
<evidence type="ECO:0000313" key="13">
    <source>
        <dbReference type="EMBL" id="GGP21272.1"/>
    </source>
</evidence>
<dbReference type="PROSITE" id="PS00076">
    <property type="entry name" value="PYRIDINE_REDOX_1"/>
    <property type="match status" value="1"/>
</dbReference>
<evidence type="ECO:0000256" key="7">
    <source>
        <dbReference type="ARBA" id="ARBA00023157"/>
    </source>
</evidence>
<dbReference type="PANTHER" id="PTHR22912">
    <property type="entry name" value="DISULFIDE OXIDOREDUCTASE"/>
    <property type="match status" value="1"/>
</dbReference>
<dbReference type="PRINTS" id="PR00368">
    <property type="entry name" value="FADPNR"/>
</dbReference>
<keyword evidence="6" id="KW-0520">NAD</keyword>
<dbReference type="AlphaFoldDB" id="A0A830GUE6"/>
<keyword evidence="7" id="KW-1015">Disulfide bond</keyword>
<dbReference type="InterPro" id="IPR004099">
    <property type="entry name" value="Pyr_nucl-diS_OxRdtase_dimer"/>
</dbReference>
<dbReference type="Gene3D" id="3.50.50.60">
    <property type="entry name" value="FAD/NAD(P)-binding domain"/>
    <property type="match status" value="2"/>
</dbReference>
<evidence type="ECO:0000256" key="5">
    <source>
        <dbReference type="ARBA" id="ARBA00023002"/>
    </source>
</evidence>
<proteinExistence type="inferred from homology"/>
<comment type="cofactor">
    <cofactor evidence="1">
        <name>FAD</name>
        <dbReference type="ChEBI" id="CHEBI:57692"/>
    </cofactor>
</comment>
<keyword evidence="4 9" id="KW-0274">FAD</keyword>
<dbReference type="InterPro" id="IPR036188">
    <property type="entry name" value="FAD/NAD-bd_sf"/>
</dbReference>
<evidence type="ECO:0000259" key="12">
    <source>
        <dbReference type="Pfam" id="PF07992"/>
    </source>
</evidence>
<organism evidence="13 14">
    <name type="scientific">Thermocladium modestius</name>
    <dbReference type="NCBI Taxonomy" id="62609"/>
    <lineage>
        <taxon>Archaea</taxon>
        <taxon>Thermoproteota</taxon>
        <taxon>Thermoprotei</taxon>
        <taxon>Thermoproteales</taxon>
        <taxon>Thermoproteaceae</taxon>
        <taxon>Thermocladium</taxon>
    </lineage>
</organism>
<dbReference type="GO" id="GO:0004148">
    <property type="term" value="F:dihydrolipoyl dehydrogenase (NADH) activity"/>
    <property type="evidence" value="ECO:0007669"/>
    <property type="project" value="TreeGrafter"/>
</dbReference>
<dbReference type="PRINTS" id="PR00411">
    <property type="entry name" value="PNDRDTASEI"/>
</dbReference>
<dbReference type="InterPro" id="IPR016156">
    <property type="entry name" value="FAD/NAD-linked_Rdtase_dimer_sf"/>
</dbReference>
<dbReference type="FunFam" id="3.30.390.30:FF:000001">
    <property type="entry name" value="Dihydrolipoyl dehydrogenase"/>
    <property type="match status" value="1"/>
</dbReference>
<dbReference type="Proteomes" id="UP000610960">
    <property type="component" value="Unassembled WGS sequence"/>
</dbReference>
<evidence type="ECO:0000256" key="2">
    <source>
        <dbReference type="ARBA" id="ARBA00007532"/>
    </source>
</evidence>
<dbReference type="InterPro" id="IPR001100">
    <property type="entry name" value="Pyr_nuc-diS_OxRdtase"/>
</dbReference>
<dbReference type="InterPro" id="IPR012999">
    <property type="entry name" value="Pyr_OxRdtase_I_AS"/>
</dbReference>
<keyword evidence="3 9" id="KW-0285">Flavoprotein</keyword>
<dbReference type="Gene3D" id="3.30.390.30">
    <property type="match status" value="1"/>
</dbReference>
<dbReference type="Pfam" id="PF07992">
    <property type="entry name" value="Pyr_redox_2"/>
    <property type="match status" value="1"/>
</dbReference>
<dbReference type="PANTHER" id="PTHR22912:SF151">
    <property type="entry name" value="DIHYDROLIPOYL DEHYDROGENASE, MITOCHONDRIAL"/>
    <property type="match status" value="1"/>
</dbReference>
<reference evidence="13" key="1">
    <citation type="journal article" date="2014" name="Int. J. Syst. Evol. Microbiol.">
        <title>Complete genome sequence of Corynebacterium casei LMG S-19264T (=DSM 44701T), isolated from a smear-ripened cheese.</title>
        <authorList>
            <consortium name="US DOE Joint Genome Institute (JGI-PGF)"/>
            <person name="Walter F."/>
            <person name="Albersmeier A."/>
            <person name="Kalinowski J."/>
            <person name="Ruckert C."/>
        </authorList>
    </citation>
    <scope>NUCLEOTIDE SEQUENCE</scope>
    <source>
        <strain evidence="13">JCM 10088</strain>
    </source>
</reference>
<dbReference type="EMBL" id="BMNL01000003">
    <property type="protein sequence ID" value="GGP21272.1"/>
    <property type="molecule type" value="Genomic_DNA"/>
</dbReference>
<evidence type="ECO:0000256" key="1">
    <source>
        <dbReference type="ARBA" id="ARBA00001974"/>
    </source>
</evidence>
<evidence type="ECO:0000313" key="14">
    <source>
        <dbReference type="Proteomes" id="UP000610960"/>
    </source>
</evidence>
<accession>A0A830GUE6</accession>
<protein>
    <submittedName>
        <fullName evidence="13">Dihydrolipoyl dehydrogenase</fullName>
    </submittedName>
</protein>
<feature type="domain" description="FAD/NAD(P)-binding" evidence="12">
    <location>
        <begin position="27"/>
        <end position="348"/>
    </location>
</feature>
<dbReference type="GO" id="GO:0006103">
    <property type="term" value="P:2-oxoglutarate metabolic process"/>
    <property type="evidence" value="ECO:0007669"/>
    <property type="project" value="TreeGrafter"/>
</dbReference>
<dbReference type="GO" id="GO:0050660">
    <property type="term" value="F:flavin adenine dinucleotide binding"/>
    <property type="evidence" value="ECO:0007669"/>
    <property type="project" value="TreeGrafter"/>
</dbReference>
<feature type="domain" description="Pyridine nucleotide-disulphide oxidoreductase dimerisation" evidence="11">
    <location>
        <begin position="370"/>
        <end position="478"/>
    </location>
</feature>
<reference evidence="13" key="2">
    <citation type="submission" date="2020-09" db="EMBL/GenBank/DDBJ databases">
        <authorList>
            <person name="Sun Q."/>
            <person name="Ohkuma M."/>
        </authorList>
    </citation>
    <scope>NUCLEOTIDE SEQUENCE</scope>
    <source>
        <strain evidence="13">JCM 10088</strain>
    </source>
</reference>
<keyword evidence="8 9" id="KW-0676">Redox-active center</keyword>
<evidence type="ECO:0000256" key="10">
    <source>
        <dbReference type="SAM" id="MobiDB-lite"/>
    </source>
</evidence>
<dbReference type="SUPFAM" id="SSF51905">
    <property type="entry name" value="FAD/NAD(P)-binding domain"/>
    <property type="match status" value="1"/>
</dbReference>
<dbReference type="Pfam" id="PF02852">
    <property type="entry name" value="Pyr_redox_dim"/>
    <property type="match status" value="1"/>
</dbReference>